<sequence length="283" mass="30839">MGHRVRAGNQPAPAGLWGTPLEHEQTIPEQPKEGESAPEADTSVPRRRAGRTALLIAGAAALGVLAGTVTGYAVQYHREPTALPPLAQQKMAEAKPQAMGDATTRRSINANRWHKADEELAKKLLEVPGGAKTEFSGASPVDMFSAAYFEDASGGLGGLLSSRVQSIASVEWSESDRNFVEINLLRFHDRDGAEDFQKGIEDYMPTQKYAGNAGKEVPGVPEDFGHLWIDSKAHEEPGYHPLRGSRAVVRRGDIVMSVEYTNNRGEIDESTLVDLVKRQMERL</sequence>
<evidence type="ECO:0000256" key="1">
    <source>
        <dbReference type="SAM" id="MobiDB-lite"/>
    </source>
</evidence>
<keyword evidence="2" id="KW-1133">Transmembrane helix</keyword>
<reference evidence="3 4" key="1">
    <citation type="submission" date="2018-05" db="EMBL/GenBank/DDBJ databases">
        <title>Streptomyces venezuelae.</title>
        <authorList>
            <person name="Kim W."/>
            <person name="Lee N."/>
            <person name="Cho B.-K."/>
        </authorList>
    </citation>
    <scope>NUCLEOTIDE SEQUENCE [LARGE SCALE GENOMIC DNA]</scope>
    <source>
        <strain evidence="3 4">ATCC 21018</strain>
    </source>
</reference>
<name>A0A5P2DRL4_STRVZ</name>
<organism evidence="3 4">
    <name type="scientific">Streptomyces venezuelae</name>
    <dbReference type="NCBI Taxonomy" id="54571"/>
    <lineage>
        <taxon>Bacteria</taxon>
        <taxon>Bacillati</taxon>
        <taxon>Actinomycetota</taxon>
        <taxon>Actinomycetes</taxon>
        <taxon>Kitasatosporales</taxon>
        <taxon>Streptomycetaceae</taxon>
        <taxon>Streptomyces</taxon>
    </lineage>
</organism>
<evidence type="ECO:0000313" key="3">
    <source>
        <dbReference type="EMBL" id="QES55349.1"/>
    </source>
</evidence>
<keyword evidence="2" id="KW-0812">Transmembrane</keyword>
<evidence type="ECO:0000313" key="4">
    <source>
        <dbReference type="Proteomes" id="UP000324101"/>
    </source>
</evidence>
<feature type="region of interest" description="Disordered" evidence="1">
    <location>
        <begin position="1"/>
        <end position="46"/>
    </location>
</feature>
<protein>
    <submittedName>
        <fullName evidence="3">Uncharacterized protein</fullName>
    </submittedName>
</protein>
<feature type="transmembrane region" description="Helical" evidence="2">
    <location>
        <begin position="53"/>
        <end position="74"/>
    </location>
</feature>
<dbReference type="AlphaFoldDB" id="A0A5P2DRL4"/>
<gene>
    <name evidence="3" type="ORF">DEJ51_15085</name>
</gene>
<proteinExistence type="predicted"/>
<keyword evidence="2" id="KW-0472">Membrane</keyword>
<accession>A0A5P2DRL4</accession>
<feature type="compositionally biased region" description="Basic and acidic residues" evidence="1">
    <location>
        <begin position="21"/>
        <end position="35"/>
    </location>
</feature>
<dbReference type="EMBL" id="CP029189">
    <property type="protein sequence ID" value="QES55349.1"/>
    <property type="molecule type" value="Genomic_DNA"/>
</dbReference>
<evidence type="ECO:0000256" key="2">
    <source>
        <dbReference type="SAM" id="Phobius"/>
    </source>
</evidence>
<dbReference type="OrthoDB" id="3852193at2"/>
<dbReference type="Proteomes" id="UP000324101">
    <property type="component" value="Chromosome"/>
</dbReference>